<keyword evidence="3" id="KW-1185">Reference proteome</keyword>
<evidence type="ECO:0000313" key="3">
    <source>
        <dbReference type="Proteomes" id="UP000260351"/>
    </source>
</evidence>
<comment type="caution">
    <text evidence="2">The sequence shown here is derived from an EMBL/GenBank/DDBJ whole genome shotgun (WGS) entry which is preliminary data.</text>
</comment>
<evidence type="ECO:0000313" key="2">
    <source>
        <dbReference type="EMBL" id="RFF31200.1"/>
    </source>
</evidence>
<proteinExistence type="predicted"/>
<sequence length="469" mass="49980">MAALLSGAAQLAQAELIDDFGVSQGPFTVGPGEEVSEDEGILETPSVLGGFRILVPALDDEAPPGSTVTASVAGGQFTCQVNLSSAVSDTGGGCGTGYDRSDGPLFDLTGSSAFEIDIESVSGGAVMQVSVTGPDQNNAIAFVQSPSPGQLVIPFDQFISMTPTPLEWDRVDNILITTGSIEGASGHVTLDRFGTDGPIANGEAEPGDESDDDVPTDAQLREEAYGNFYNPGRSGEGIQLTLENDGETFVLTYYTYLDGEQVWLIGIGTLSNGRILFDEMSITQGADYGSAFDPDDVDYTHWGSIEMEFIDCDRAVLDIDPVLDGFEPFAVEMQRIVPTQCDAGGPSMNNRVITGNWYDPARSGEGFQLAWEEGQFVLTYYTYNNGKQTWLLGLGERFGDTLIFPDVNITGGADFGGRFRPGDVQSEFFGAIEMTIEDCNNATIQVESALAGFEDQTLDVEKIVPGSCN</sequence>
<name>A0A3E1KA77_9GAMM</name>
<gene>
    <name evidence="2" type="ORF">DZC52_05105</name>
</gene>
<organism evidence="2 3">
    <name type="scientific">Wenzhouxiangella sediminis</name>
    <dbReference type="NCBI Taxonomy" id="1792836"/>
    <lineage>
        <taxon>Bacteria</taxon>
        <taxon>Pseudomonadati</taxon>
        <taxon>Pseudomonadota</taxon>
        <taxon>Gammaproteobacteria</taxon>
        <taxon>Chromatiales</taxon>
        <taxon>Wenzhouxiangellaceae</taxon>
        <taxon>Wenzhouxiangella</taxon>
    </lineage>
</organism>
<reference evidence="2 3" key="1">
    <citation type="submission" date="2018-08" db="EMBL/GenBank/DDBJ databases">
        <title>Wenzhouxiangella salilacus sp. nov., a novel bacterium isolated from a saline lake in Xinjiang Province, China.</title>
        <authorList>
            <person name="Han S."/>
        </authorList>
    </citation>
    <scope>NUCLEOTIDE SEQUENCE [LARGE SCALE GENOMIC DNA]</scope>
    <source>
        <strain evidence="2 3">XDB06</strain>
    </source>
</reference>
<dbReference type="AlphaFoldDB" id="A0A3E1KA77"/>
<dbReference type="Proteomes" id="UP000260351">
    <property type="component" value="Unassembled WGS sequence"/>
</dbReference>
<feature type="compositionally biased region" description="Acidic residues" evidence="1">
    <location>
        <begin position="205"/>
        <end position="215"/>
    </location>
</feature>
<accession>A0A3E1KA77</accession>
<feature type="region of interest" description="Disordered" evidence="1">
    <location>
        <begin position="196"/>
        <end position="215"/>
    </location>
</feature>
<dbReference type="EMBL" id="QUZK01000022">
    <property type="protein sequence ID" value="RFF31200.1"/>
    <property type="molecule type" value="Genomic_DNA"/>
</dbReference>
<protein>
    <submittedName>
        <fullName evidence="2">Uncharacterized protein</fullName>
    </submittedName>
</protein>
<evidence type="ECO:0000256" key="1">
    <source>
        <dbReference type="SAM" id="MobiDB-lite"/>
    </source>
</evidence>